<evidence type="ECO:0000259" key="2">
    <source>
        <dbReference type="PROSITE" id="PS50158"/>
    </source>
</evidence>
<keyword evidence="1" id="KW-0862">Zinc</keyword>
<dbReference type="Gramene" id="ORGLA04G0044200.1">
    <property type="protein sequence ID" value="ORGLA04G0044200.1"/>
    <property type="gene ID" value="ORGLA04G0044200"/>
</dbReference>
<sequence>MAFSGGQLMMTGTSVSRQRLAVHGLGRLSGVHGNSSEMVRDAAGADDALRAPSRGAPAGVLFKQQDNHRLPGDRLLLSALPQRTRLLAGHRGKRENHMDHGLVGKAQPSQDNRGNIVKKLEKGSTVACTKSCRENNKSNNKSKGQIQSWIKTLITCFMCKKVGHYAFMCSNKIDDQATLPKRRTRRSNRKCYGCNEKGHEVASCPHMKNHFVSSRKKLNIKVASSKVAGKMQDVVKKAPCKDKNRLCYNCRAKGHIGNNCPMGNIPKPNSSFDYDLPRDAKKDICAIRVISSPHASIKSIWVPKSHVTYLYGPNVDEDQNVLK</sequence>
<dbReference type="InterPro" id="IPR051714">
    <property type="entry name" value="Znf_CCHC_NABP"/>
</dbReference>
<keyword evidence="1" id="KW-0479">Metal-binding</keyword>
<dbReference type="SMART" id="SM00343">
    <property type="entry name" value="ZnF_C2HC"/>
    <property type="match status" value="3"/>
</dbReference>
<name>I1PJS3_ORYGL</name>
<reference evidence="3 4" key="2">
    <citation type="submission" date="2018-04" db="EMBL/GenBank/DDBJ databases">
        <title>OglaRS2 (Oryza glaberrima Reference Sequence Version 2).</title>
        <authorList>
            <person name="Zhang J."/>
            <person name="Kudrna D."/>
            <person name="Lee S."/>
            <person name="Talag J."/>
            <person name="Rajasekar S."/>
            <person name="Wing R.A."/>
        </authorList>
    </citation>
    <scope>NUCLEOTIDE SEQUENCE [LARGE SCALE GENOMIC DNA]</scope>
    <source>
        <strain evidence="3 4">cv. IRGC 96717</strain>
    </source>
</reference>
<dbReference type="SUPFAM" id="SSF57756">
    <property type="entry name" value="Retrovirus zinc finger-like domains"/>
    <property type="match status" value="1"/>
</dbReference>
<reference evidence="3" key="1">
    <citation type="submission" date="2015-06" db="UniProtKB">
        <authorList>
            <consortium name="EnsemblPlants"/>
        </authorList>
    </citation>
    <scope>IDENTIFICATION</scope>
</reference>
<accession>I1PJS3</accession>
<dbReference type="InterPro" id="IPR001878">
    <property type="entry name" value="Znf_CCHC"/>
</dbReference>
<dbReference type="Proteomes" id="UP000007306">
    <property type="component" value="Chromosome 4"/>
</dbReference>
<dbReference type="PANTHER" id="PTHR23002">
    <property type="entry name" value="ZINC FINGER CCHC DOMAIN CONTAINING PROTEIN"/>
    <property type="match status" value="1"/>
</dbReference>
<protein>
    <recommendedName>
        <fullName evidence="2">CCHC-type domain-containing protein</fullName>
    </recommendedName>
</protein>
<evidence type="ECO:0000313" key="3">
    <source>
        <dbReference type="EnsemblPlants" id="ORGLA04G0044200.1"/>
    </source>
</evidence>
<dbReference type="AlphaFoldDB" id="I1PJS3"/>
<dbReference type="PROSITE" id="PS50158">
    <property type="entry name" value="ZF_CCHC"/>
    <property type="match status" value="2"/>
</dbReference>
<feature type="domain" description="CCHC-type" evidence="2">
    <location>
        <begin position="247"/>
        <end position="261"/>
    </location>
</feature>
<keyword evidence="1" id="KW-0863">Zinc-finger</keyword>
<evidence type="ECO:0000313" key="4">
    <source>
        <dbReference type="Proteomes" id="UP000007306"/>
    </source>
</evidence>
<dbReference type="HOGENOM" id="CLU_861601_0_0_1"/>
<dbReference type="InterPro" id="IPR036875">
    <property type="entry name" value="Znf_CCHC_sf"/>
</dbReference>
<dbReference type="GO" id="GO:0003676">
    <property type="term" value="F:nucleic acid binding"/>
    <property type="evidence" value="ECO:0007669"/>
    <property type="project" value="InterPro"/>
</dbReference>
<dbReference type="eggNOG" id="ENOG502R3CG">
    <property type="taxonomic scope" value="Eukaryota"/>
</dbReference>
<organism evidence="3 4">
    <name type="scientific">Oryza glaberrima</name>
    <name type="common">African rice</name>
    <dbReference type="NCBI Taxonomy" id="4538"/>
    <lineage>
        <taxon>Eukaryota</taxon>
        <taxon>Viridiplantae</taxon>
        <taxon>Streptophyta</taxon>
        <taxon>Embryophyta</taxon>
        <taxon>Tracheophyta</taxon>
        <taxon>Spermatophyta</taxon>
        <taxon>Magnoliopsida</taxon>
        <taxon>Liliopsida</taxon>
        <taxon>Poales</taxon>
        <taxon>Poaceae</taxon>
        <taxon>BOP clade</taxon>
        <taxon>Oryzoideae</taxon>
        <taxon>Oryzeae</taxon>
        <taxon>Oryzinae</taxon>
        <taxon>Oryza</taxon>
    </lineage>
</organism>
<dbReference type="GO" id="GO:0008270">
    <property type="term" value="F:zinc ion binding"/>
    <property type="evidence" value="ECO:0007669"/>
    <property type="project" value="UniProtKB-KW"/>
</dbReference>
<keyword evidence="4" id="KW-1185">Reference proteome</keyword>
<dbReference type="EnsemblPlants" id="ORGLA04G0044200.1">
    <property type="protein sequence ID" value="ORGLA04G0044200.1"/>
    <property type="gene ID" value="ORGLA04G0044200"/>
</dbReference>
<proteinExistence type="predicted"/>
<feature type="domain" description="CCHC-type" evidence="2">
    <location>
        <begin position="189"/>
        <end position="205"/>
    </location>
</feature>
<dbReference type="Pfam" id="PF00098">
    <property type="entry name" value="zf-CCHC"/>
    <property type="match status" value="1"/>
</dbReference>
<dbReference type="Gene3D" id="4.10.60.10">
    <property type="entry name" value="Zinc finger, CCHC-type"/>
    <property type="match status" value="1"/>
</dbReference>
<evidence type="ECO:0000256" key="1">
    <source>
        <dbReference type="PROSITE-ProRule" id="PRU00047"/>
    </source>
</evidence>